<reference evidence="3" key="1">
    <citation type="submission" date="2016-11" db="UniProtKB">
        <authorList>
            <consortium name="WormBaseParasite"/>
        </authorList>
    </citation>
    <scope>IDENTIFICATION</scope>
</reference>
<name>A0A1I7YN52_9BILA</name>
<organism evidence="2 3">
    <name type="scientific">Steinernema glaseri</name>
    <dbReference type="NCBI Taxonomy" id="37863"/>
    <lineage>
        <taxon>Eukaryota</taxon>
        <taxon>Metazoa</taxon>
        <taxon>Ecdysozoa</taxon>
        <taxon>Nematoda</taxon>
        <taxon>Chromadorea</taxon>
        <taxon>Rhabditida</taxon>
        <taxon>Tylenchina</taxon>
        <taxon>Panagrolaimomorpha</taxon>
        <taxon>Strongyloidoidea</taxon>
        <taxon>Steinernematidae</taxon>
        <taxon>Steinernema</taxon>
    </lineage>
</organism>
<keyword evidence="2" id="KW-1185">Reference proteome</keyword>
<sequence length="68" mass="7292">MSEIDSIIQIKSVPGVASVLLALGVPMRTVPQLIVMGGMNLRGYDKEKPLGSDLPKRENAGLTRGEEN</sequence>
<protein>
    <submittedName>
        <fullName evidence="3">Ski_Sno domain-containing protein</fullName>
    </submittedName>
</protein>
<evidence type="ECO:0000313" key="3">
    <source>
        <dbReference type="WBParaSite" id="L893_g17783.t1"/>
    </source>
</evidence>
<evidence type="ECO:0000256" key="1">
    <source>
        <dbReference type="SAM" id="MobiDB-lite"/>
    </source>
</evidence>
<feature type="region of interest" description="Disordered" evidence="1">
    <location>
        <begin position="44"/>
        <end position="68"/>
    </location>
</feature>
<proteinExistence type="predicted"/>
<dbReference type="WBParaSite" id="L893_g17783.t1">
    <property type="protein sequence ID" value="L893_g17783.t1"/>
    <property type="gene ID" value="L893_g17783"/>
</dbReference>
<dbReference type="AlphaFoldDB" id="A0A1I7YN52"/>
<accession>A0A1I7YN52</accession>
<dbReference type="Proteomes" id="UP000095287">
    <property type="component" value="Unplaced"/>
</dbReference>
<evidence type="ECO:0000313" key="2">
    <source>
        <dbReference type="Proteomes" id="UP000095287"/>
    </source>
</evidence>